<feature type="compositionally biased region" description="Basic and acidic residues" evidence="1">
    <location>
        <begin position="811"/>
        <end position="820"/>
    </location>
</feature>
<dbReference type="InterPro" id="IPR021950">
    <property type="entry name" value="Spt20"/>
</dbReference>
<name>A0AAU9SKY5_THLAR</name>
<feature type="compositionally biased region" description="Low complexity" evidence="1">
    <location>
        <begin position="1245"/>
        <end position="1269"/>
    </location>
</feature>
<feature type="compositionally biased region" description="Polar residues" evidence="1">
    <location>
        <begin position="1308"/>
        <end position="1340"/>
    </location>
</feature>
<keyword evidence="5" id="KW-1185">Reference proteome</keyword>
<feature type="domain" description="Spt20-like SEP" evidence="2">
    <location>
        <begin position="67"/>
        <end position="215"/>
    </location>
</feature>
<dbReference type="InterPro" id="IPR046467">
    <property type="entry name" value="PHL_dom"/>
</dbReference>
<evidence type="ECO:0000313" key="4">
    <source>
        <dbReference type="EMBL" id="CAH2066921.1"/>
    </source>
</evidence>
<feature type="compositionally biased region" description="Low complexity" evidence="1">
    <location>
        <begin position="846"/>
        <end position="855"/>
    </location>
</feature>
<feature type="compositionally biased region" description="Basic and acidic residues" evidence="1">
    <location>
        <begin position="461"/>
        <end position="471"/>
    </location>
</feature>
<dbReference type="PANTHER" id="PTHR13526:SF8">
    <property type="entry name" value="TRANSCRIPTION FACTOR SPT20 HOMOLOG"/>
    <property type="match status" value="1"/>
</dbReference>
<dbReference type="EMBL" id="OU466861">
    <property type="protein sequence ID" value="CAH2066921.1"/>
    <property type="molecule type" value="Genomic_DNA"/>
</dbReference>
<dbReference type="GO" id="GO:0006357">
    <property type="term" value="P:regulation of transcription by RNA polymerase II"/>
    <property type="evidence" value="ECO:0007669"/>
    <property type="project" value="TreeGrafter"/>
</dbReference>
<feature type="compositionally biased region" description="Basic and acidic residues" evidence="1">
    <location>
        <begin position="364"/>
        <end position="373"/>
    </location>
</feature>
<dbReference type="GO" id="GO:0003712">
    <property type="term" value="F:transcription coregulator activity"/>
    <property type="evidence" value="ECO:0007669"/>
    <property type="project" value="InterPro"/>
</dbReference>
<feature type="compositionally biased region" description="Basic and acidic residues" evidence="1">
    <location>
        <begin position="516"/>
        <end position="527"/>
    </location>
</feature>
<proteinExistence type="predicted"/>
<dbReference type="GO" id="GO:0000124">
    <property type="term" value="C:SAGA complex"/>
    <property type="evidence" value="ECO:0007669"/>
    <property type="project" value="InterPro"/>
</dbReference>
<evidence type="ECO:0000256" key="1">
    <source>
        <dbReference type="SAM" id="MobiDB-lite"/>
    </source>
</evidence>
<dbReference type="Pfam" id="PF20474">
    <property type="entry name" value="PHL"/>
    <property type="match status" value="1"/>
</dbReference>
<dbReference type="Proteomes" id="UP000836841">
    <property type="component" value="Chromosome 5"/>
</dbReference>
<feature type="region of interest" description="Disordered" evidence="1">
    <location>
        <begin position="811"/>
        <end position="859"/>
    </location>
</feature>
<feature type="compositionally biased region" description="Polar residues" evidence="1">
    <location>
        <begin position="591"/>
        <end position="602"/>
    </location>
</feature>
<feature type="region of interest" description="Disordered" evidence="1">
    <location>
        <begin position="591"/>
        <end position="625"/>
    </location>
</feature>
<dbReference type="PANTHER" id="PTHR13526">
    <property type="entry name" value="TRANSCRIPTION FACTOR SPT20 HOMOLOG"/>
    <property type="match status" value="1"/>
</dbReference>
<feature type="compositionally biased region" description="Polar residues" evidence="1">
    <location>
        <begin position="1270"/>
        <end position="1301"/>
    </location>
</feature>
<protein>
    <submittedName>
        <fullName evidence="4">Uncharacterized protein</fullName>
    </submittedName>
</protein>
<organism evidence="4 5">
    <name type="scientific">Thlaspi arvense</name>
    <name type="common">Field penny-cress</name>
    <dbReference type="NCBI Taxonomy" id="13288"/>
    <lineage>
        <taxon>Eukaryota</taxon>
        <taxon>Viridiplantae</taxon>
        <taxon>Streptophyta</taxon>
        <taxon>Embryophyta</taxon>
        <taxon>Tracheophyta</taxon>
        <taxon>Spermatophyta</taxon>
        <taxon>Magnoliopsida</taxon>
        <taxon>eudicotyledons</taxon>
        <taxon>Gunneridae</taxon>
        <taxon>Pentapetalae</taxon>
        <taxon>rosids</taxon>
        <taxon>malvids</taxon>
        <taxon>Brassicales</taxon>
        <taxon>Brassicaceae</taxon>
        <taxon>Thlaspideae</taxon>
        <taxon>Thlaspi</taxon>
    </lineage>
</organism>
<sequence>MGVTFKISKAGRRFRPKISTESATPDSPEELNSKPIVLSGNSKAIVVSDAGDVSGFSQSSLPDVSPEHEVSFILSLYPSGYSVGKPSEAVQHTSFREAPKVLHPYDRAAESLLSAIEAGRLPGDILEDIPCKFLDGVVICEVHDYRKHTPEQVSPVINKLSLKMSLENVVKDIPSMSDNSWTYGDLMEVESRILKALQPELCLDPVPRLDRLSKNPVSTKLDLSFSTLRRKRLRQMTEVTVMSQNKIHGKKVCIDRLPESSERGNMPGHLLMHQIHNNQAIQNPGTNMLVGLRNQTSQDAPTSSLPLVQPQQQRYLGTGNIRNMQDQGSNSVNVPGASPGGLDAMLSYASDSMNPSTSIHRKRESQEQMSSEHKRARVPHMGPDGVSQQQLRQRMDSLHGTDTNWKNALLQQQEMLGRSIQYPNASTQRCSPQQIEGVMNQEGGAMQFPAPQRGGGALRYPSKEEPYESGKIDGNIRNNLPGGSDANDFQSRMPHNGFTRSNFPQASWNVNPGQQIEKDPRKEEQFSRRIAAQSPRLSAGAPPQSPLSSKSGEFSGGSMGTHYGAVAAAQKDKAVTSIPAIGATQSVGSSANDAMQQRQHQAQVPAKRRTNSLPKTQVMSSVGSPVSVNTMSVPVNARSPSMGTQTLGDHAILDRFSKIERVAARYQLNCKKHKVDEYSRRPRSYTQQSLMGCLSNLSNNEDFKDEEKVLSKSILGGSMNTCKTRVINFLQLECVMLGNVSSIVPKIRTRLVMSEKPVDGTVAWYQGDIDDGDVFPSEDHLLALPNTHIADLLAAEFKALMIREGYRTEEHIQAKPHRGDAGPSSSQSGGFPRGNSANDMQQYGDAAAGASSEASKQGNAPINASQNILANARMHPPANSQALQMSQGLLSGVSMPMQPQQLDPQQSALLSSQLQQKNQMFTQQQHPQMQRASMLLPTNPLSAINSMNQSSGMQPGGQMGNKPSPHQLQMLQQQHQAAMQKKIMMGLGSGVGMGMGGMGMGMGSMGNSIAALGALGNQMNMAGRGIGGTGISSSMSVPGISNMGQNPMNLNPASNLNVISQQIRSGALTPHQNAAVFTNLRMGLANRGGVMGAPQGGISGVSGARQMHPSSAGLSMLDQTTLTRANLQRAAAMGNMGPPKLIPGMNMYMNQQQLQQQQQQQQPQQQQLQHQQQQQLHHQQQLQQPMSQPPQQLAQSQQQQLQQHELPQQPQQQQQQQQQQQAAASPLQSVLSPPQVSSPSAGITQQQLQQSSPQQMSQRTPMSPQQMSQRTPMSPQQMNQRTPMSPQISSGTMHPMSTSNLEACPASPQLSSQTHGSVGSITNSPMELQGPKNNSAGNNP</sequence>
<dbReference type="Pfam" id="PF12090">
    <property type="entry name" value="Spt20_SEP"/>
    <property type="match status" value="1"/>
</dbReference>
<dbReference type="InterPro" id="IPR046468">
    <property type="entry name" value="Spt20-like_SEP"/>
</dbReference>
<feature type="compositionally biased region" description="Polar residues" evidence="1">
    <location>
        <begin position="498"/>
        <end position="514"/>
    </location>
</feature>
<evidence type="ECO:0000259" key="3">
    <source>
        <dbReference type="Pfam" id="PF20474"/>
    </source>
</evidence>
<accession>A0AAU9SKY5</accession>
<feature type="compositionally biased region" description="Low complexity" evidence="1">
    <location>
        <begin position="1152"/>
        <end position="1235"/>
    </location>
</feature>
<feature type="compositionally biased region" description="Polar residues" evidence="1">
    <location>
        <begin position="611"/>
        <end position="625"/>
    </location>
</feature>
<evidence type="ECO:0000313" key="5">
    <source>
        <dbReference type="Proteomes" id="UP000836841"/>
    </source>
</evidence>
<feature type="compositionally biased region" description="Polar residues" evidence="1">
    <location>
        <begin position="823"/>
        <end position="841"/>
    </location>
</feature>
<reference evidence="4 5" key="1">
    <citation type="submission" date="2022-03" db="EMBL/GenBank/DDBJ databases">
        <authorList>
            <person name="Nunn A."/>
            <person name="Chopra R."/>
            <person name="Nunn A."/>
            <person name="Contreras Garrido A."/>
        </authorList>
    </citation>
    <scope>NUCLEOTIDE SEQUENCE [LARGE SCALE GENOMIC DNA]</scope>
</reference>
<evidence type="ECO:0000259" key="2">
    <source>
        <dbReference type="Pfam" id="PF12090"/>
    </source>
</evidence>
<feature type="region of interest" description="Disordered" evidence="1">
    <location>
        <begin position="444"/>
        <end position="556"/>
    </location>
</feature>
<feature type="region of interest" description="Disordered" evidence="1">
    <location>
        <begin position="1152"/>
        <end position="1340"/>
    </location>
</feature>
<feature type="region of interest" description="Disordered" evidence="1">
    <location>
        <begin position="14"/>
        <end position="34"/>
    </location>
</feature>
<gene>
    <name evidence="4" type="ORF">TAV2_LOCUS15626</name>
</gene>
<feature type="domain" description="PHL" evidence="3">
    <location>
        <begin position="665"/>
        <end position="816"/>
    </location>
</feature>
<feature type="region of interest" description="Disordered" evidence="1">
    <location>
        <begin position="352"/>
        <end position="388"/>
    </location>
</feature>